<organism evidence="2 3">
    <name type="scientific">Aureibacter tunicatorum</name>
    <dbReference type="NCBI Taxonomy" id="866807"/>
    <lineage>
        <taxon>Bacteria</taxon>
        <taxon>Pseudomonadati</taxon>
        <taxon>Bacteroidota</taxon>
        <taxon>Cytophagia</taxon>
        <taxon>Cytophagales</taxon>
        <taxon>Persicobacteraceae</taxon>
        <taxon>Aureibacter</taxon>
    </lineage>
</organism>
<protein>
    <submittedName>
        <fullName evidence="2">Major membrane immunogen (Membrane-anchored lipoprotein)</fullName>
    </submittedName>
</protein>
<feature type="signal peptide" evidence="1">
    <location>
        <begin position="1"/>
        <end position="23"/>
    </location>
</feature>
<dbReference type="AlphaFoldDB" id="A0AAE4BQ25"/>
<dbReference type="RefSeq" id="WP_309938153.1">
    <property type="nucleotide sequence ID" value="NZ_AP025305.1"/>
</dbReference>
<dbReference type="Proteomes" id="UP001185092">
    <property type="component" value="Unassembled WGS sequence"/>
</dbReference>
<keyword evidence="3" id="KW-1185">Reference proteome</keyword>
<reference evidence="2" key="1">
    <citation type="submission" date="2023-07" db="EMBL/GenBank/DDBJ databases">
        <title>Genomic Encyclopedia of Type Strains, Phase IV (KMG-IV): sequencing the most valuable type-strain genomes for metagenomic binning, comparative biology and taxonomic classification.</title>
        <authorList>
            <person name="Goeker M."/>
        </authorList>
    </citation>
    <scope>NUCLEOTIDE SEQUENCE</scope>
    <source>
        <strain evidence="2">DSM 26174</strain>
    </source>
</reference>
<dbReference type="EMBL" id="JAVDQD010000002">
    <property type="protein sequence ID" value="MDR6238644.1"/>
    <property type="molecule type" value="Genomic_DNA"/>
</dbReference>
<name>A0AAE4BQ25_9BACT</name>
<evidence type="ECO:0000313" key="3">
    <source>
        <dbReference type="Proteomes" id="UP001185092"/>
    </source>
</evidence>
<comment type="caution">
    <text evidence="2">The sequence shown here is derived from an EMBL/GenBank/DDBJ whole genome shotgun (WGS) entry which is preliminary data.</text>
</comment>
<feature type="chain" id="PRO_5042051762" evidence="1">
    <location>
        <begin position="24"/>
        <end position="172"/>
    </location>
</feature>
<proteinExistence type="predicted"/>
<sequence>MLKLRSLFVFVLAVMLMSCSKDEDDNLSFSEDLLAGTWNTSAFNYAGSSYSVVNGVTSPKINYTGVGKNFDQVVVFESNPNNVSSEGDYEIELTSGTTADGLYEIESANFDGEWKIVNGNILEVTESGLTQQAHILELTEKMLKLHTEEIVEYEMGGATIHYTLEATIELTR</sequence>
<evidence type="ECO:0000256" key="1">
    <source>
        <dbReference type="SAM" id="SignalP"/>
    </source>
</evidence>
<keyword evidence="2" id="KW-0449">Lipoprotein</keyword>
<accession>A0AAE4BQ25</accession>
<gene>
    <name evidence="2" type="ORF">HNQ88_001681</name>
</gene>
<keyword evidence="1" id="KW-0732">Signal</keyword>
<dbReference type="PROSITE" id="PS51257">
    <property type="entry name" value="PROKAR_LIPOPROTEIN"/>
    <property type="match status" value="1"/>
</dbReference>
<evidence type="ECO:0000313" key="2">
    <source>
        <dbReference type="EMBL" id="MDR6238644.1"/>
    </source>
</evidence>